<reference evidence="2 3" key="1">
    <citation type="submission" date="2023-02" db="EMBL/GenBank/DDBJ databases">
        <title>LHISI_Scaffold_Assembly.</title>
        <authorList>
            <person name="Stuart O.P."/>
            <person name="Cleave R."/>
            <person name="Magrath M.J.L."/>
            <person name="Mikheyev A.S."/>
        </authorList>
    </citation>
    <scope>NUCLEOTIDE SEQUENCE [LARGE SCALE GENOMIC DNA]</scope>
    <source>
        <strain evidence="2">Daus_M_001</strain>
        <tissue evidence="2">Leg muscle</tissue>
    </source>
</reference>
<evidence type="ECO:0000313" key="3">
    <source>
        <dbReference type="Proteomes" id="UP001159363"/>
    </source>
</evidence>
<dbReference type="InterPro" id="IPR036890">
    <property type="entry name" value="HATPase_C_sf"/>
</dbReference>
<accession>A0ABQ9H8K8</accession>
<sequence length="119" mass="13607">MTSKCHSLKDLQSRLTHFGFRGEALASLREVTGFLTIECRPTGSDETYCKTFIRGKPYQAAVSETKRQSSGTTVTAVEFMYNLPVRRKRIKEAIDLEEIKFQLECIAVIHPQVQFMLVF</sequence>
<gene>
    <name evidence="2" type="ORF">PR048_017082</name>
</gene>
<dbReference type="EMBL" id="JARBHB010000006">
    <property type="protein sequence ID" value="KAJ8880612.1"/>
    <property type="molecule type" value="Genomic_DNA"/>
</dbReference>
<dbReference type="SUPFAM" id="SSF55874">
    <property type="entry name" value="ATPase domain of HSP90 chaperone/DNA topoisomerase II/histidine kinase"/>
    <property type="match status" value="1"/>
</dbReference>
<dbReference type="PROSITE" id="PS00058">
    <property type="entry name" value="DNA_MISMATCH_REPAIR_1"/>
    <property type="match status" value="1"/>
</dbReference>
<organism evidence="2 3">
    <name type="scientific">Dryococelus australis</name>
    <dbReference type="NCBI Taxonomy" id="614101"/>
    <lineage>
        <taxon>Eukaryota</taxon>
        <taxon>Metazoa</taxon>
        <taxon>Ecdysozoa</taxon>
        <taxon>Arthropoda</taxon>
        <taxon>Hexapoda</taxon>
        <taxon>Insecta</taxon>
        <taxon>Pterygota</taxon>
        <taxon>Neoptera</taxon>
        <taxon>Polyneoptera</taxon>
        <taxon>Phasmatodea</taxon>
        <taxon>Verophasmatodea</taxon>
        <taxon>Anareolatae</taxon>
        <taxon>Phasmatidae</taxon>
        <taxon>Eurycanthinae</taxon>
        <taxon>Dryococelus</taxon>
    </lineage>
</organism>
<dbReference type="PANTHER" id="PTHR10073:SF47">
    <property type="entry name" value="DNA MISMATCH REPAIR PROTEIN MLH3"/>
    <property type="match status" value="1"/>
</dbReference>
<protein>
    <submittedName>
        <fullName evidence="2">Uncharacterized protein</fullName>
    </submittedName>
</protein>
<evidence type="ECO:0000313" key="2">
    <source>
        <dbReference type="EMBL" id="KAJ8880612.1"/>
    </source>
</evidence>
<dbReference type="InterPro" id="IPR038973">
    <property type="entry name" value="MutL/Mlh/Pms-like"/>
</dbReference>
<evidence type="ECO:0000256" key="1">
    <source>
        <dbReference type="ARBA" id="ARBA00006082"/>
    </source>
</evidence>
<keyword evidence="3" id="KW-1185">Reference proteome</keyword>
<comment type="similarity">
    <text evidence="1">Belongs to the DNA mismatch repair MutL/HexB family.</text>
</comment>
<dbReference type="PANTHER" id="PTHR10073">
    <property type="entry name" value="DNA MISMATCH REPAIR PROTEIN MLH, PMS, MUTL"/>
    <property type="match status" value="1"/>
</dbReference>
<comment type="caution">
    <text evidence="2">The sequence shown here is derived from an EMBL/GenBank/DDBJ whole genome shotgun (WGS) entry which is preliminary data.</text>
</comment>
<dbReference type="Gene3D" id="3.30.565.10">
    <property type="entry name" value="Histidine kinase-like ATPase, C-terminal domain"/>
    <property type="match status" value="1"/>
</dbReference>
<dbReference type="Proteomes" id="UP001159363">
    <property type="component" value="Chromosome 5"/>
</dbReference>
<dbReference type="InterPro" id="IPR014762">
    <property type="entry name" value="DNA_mismatch_repair_CS"/>
</dbReference>
<name>A0ABQ9H8K8_9NEOP</name>
<proteinExistence type="inferred from homology"/>